<evidence type="ECO:0000256" key="5">
    <source>
        <dbReference type="SAM" id="Phobius"/>
    </source>
</evidence>
<accession>U3TER7</accession>
<dbReference type="KEGG" id="acj:ACAM_0989"/>
<feature type="transmembrane region" description="Helical" evidence="5">
    <location>
        <begin position="126"/>
        <end position="155"/>
    </location>
</feature>
<dbReference type="GeneID" id="17110336"/>
<dbReference type="Gene3D" id="1.20.120.1630">
    <property type="match status" value="1"/>
</dbReference>
<evidence type="ECO:0000256" key="2">
    <source>
        <dbReference type="ARBA" id="ARBA00022692"/>
    </source>
</evidence>
<dbReference type="AlphaFoldDB" id="U3TER7"/>
<proteinExistence type="predicted"/>
<evidence type="ECO:0000256" key="4">
    <source>
        <dbReference type="ARBA" id="ARBA00023136"/>
    </source>
</evidence>
<dbReference type="RefSeq" id="WP_022541731.1">
    <property type="nucleotide sequence ID" value="NC_022521.1"/>
</dbReference>
<evidence type="ECO:0000256" key="3">
    <source>
        <dbReference type="ARBA" id="ARBA00022989"/>
    </source>
</evidence>
<dbReference type="OrthoDB" id="148346at2157"/>
<dbReference type="eggNOG" id="arCOG03580">
    <property type="taxonomic scope" value="Archaea"/>
</dbReference>
<dbReference type="EMBL" id="AP012489">
    <property type="protein sequence ID" value="BAN90458.1"/>
    <property type="molecule type" value="Genomic_DNA"/>
</dbReference>
<keyword evidence="7" id="KW-1185">Reference proteome</keyword>
<gene>
    <name evidence="6" type="ORF">ACAM_0989</name>
</gene>
<dbReference type="GO" id="GO:0016740">
    <property type="term" value="F:transferase activity"/>
    <property type="evidence" value="ECO:0007669"/>
    <property type="project" value="UniProtKB-ARBA"/>
</dbReference>
<comment type="subcellular location">
    <subcellularLocation>
        <location evidence="1">Endomembrane system</location>
        <topology evidence="1">Multi-pass membrane protein</topology>
    </subcellularLocation>
</comment>
<feature type="transmembrane region" description="Helical" evidence="5">
    <location>
        <begin position="59"/>
        <end position="79"/>
    </location>
</feature>
<sequence length="212" mass="24042">MKSFSIKLARLFFKACNRREALAGEALAIAFNVLVALYIGKLFWRLLGVELHPGYGLKLLGGAVTLLGLILVAWVLTVFRPLHMLGSTLDTSRWFIGNYILGLRIRTRPRSMLVTHGPYRCTRNPLYLGVLTMMFGLGLIYGYPLISTLLLYAWFTLVIRIEEKYMEDAYGEEFRRYALETPSLIPGIKHLRRCLALIVGEKGARSMQGQKV</sequence>
<keyword evidence="4 5" id="KW-0472">Membrane</keyword>
<evidence type="ECO:0000256" key="1">
    <source>
        <dbReference type="ARBA" id="ARBA00004127"/>
    </source>
</evidence>
<dbReference type="STRING" id="1198449.ACAM_0989"/>
<evidence type="ECO:0008006" key="8">
    <source>
        <dbReference type="Google" id="ProtNLM"/>
    </source>
</evidence>
<dbReference type="PANTHER" id="PTHR12714">
    <property type="entry name" value="PROTEIN-S ISOPRENYLCYSTEINE O-METHYLTRANSFERASE"/>
    <property type="match status" value="1"/>
</dbReference>
<protein>
    <recommendedName>
        <fullName evidence="8">Isoprenylcysteine carboxylmethyltransferase family protein</fullName>
    </recommendedName>
</protein>
<organism evidence="6 7">
    <name type="scientific">Aeropyrum camini SY1 = JCM 12091</name>
    <dbReference type="NCBI Taxonomy" id="1198449"/>
    <lineage>
        <taxon>Archaea</taxon>
        <taxon>Thermoproteota</taxon>
        <taxon>Thermoprotei</taxon>
        <taxon>Desulfurococcales</taxon>
        <taxon>Desulfurococcaceae</taxon>
        <taxon>Aeropyrum</taxon>
    </lineage>
</organism>
<dbReference type="GO" id="GO:0012505">
    <property type="term" value="C:endomembrane system"/>
    <property type="evidence" value="ECO:0007669"/>
    <property type="project" value="UniProtKB-SubCell"/>
</dbReference>
<dbReference type="InterPro" id="IPR007318">
    <property type="entry name" value="Phopholipid_MeTrfase"/>
</dbReference>
<keyword evidence="2 5" id="KW-0812">Transmembrane</keyword>
<name>U3TER7_9CREN</name>
<evidence type="ECO:0000313" key="6">
    <source>
        <dbReference type="EMBL" id="BAN90458.1"/>
    </source>
</evidence>
<evidence type="ECO:0000313" key="7">
    <source>
        <dbReference type="Proteomes" id="UP000016887"/>
    </source>
</evidence>
<feature type="transmembrane region" description="Helical" evidence="5">
    <location>
        <begin position="21"/>
        <end position="39"/>
    </location>
</feature>
<reference evidence="6 7" key="1">
    <citation type="journal article" date="2013" name="Appl. Environ. Microbiol.">
        <title>Variation of the Virus-Related Elements within Syntenic Genomes of the Hyperthermophilic Archaeon Aeropyrum.</title>
        <authorList>
            <person name="Daifuku T."/>
            <person name="Yoshida T."/>
            <person name="Kitamura T."/>
            <person name="Kawaichi S."/>
            <person name="Inoue T."/>
            <person name="Nomura K."/>
            <person name="Yoshida Y."/>
            <person name="Kuno S."/>
            <person name="Sako Y."/>
        </authorList>
    </citation>
    <scope>NUCLEOTIDE SEQUENCE [LARGE SCALE GENOMIC DNA]</scope>
    <source>
        <strain evidence="6 7">SY1</strain>
    </source>
</reference>
<dbReference type="PANTHER" id="PTHR12714:SF9">
    <property type="entry name" value="PROTEIN-S-ISOPRENYLCYSTEINE O-METHYLTRANSFERASE"/>
    <property type="match status" value="1"/>
</dbReference>
<keyword evidence="3 5" id="KW-1133">Transmembrane helix</keyword>
<dbReference type="Proteomes" id="UP000016887">
    <property type="component" value="Chromosome"/>
</dbReference>
<dbReference type="Pfam" id="PF04191">
    <property type="entry name" value="PEMT"/>
    <property type="match status" value="1"/>
</dbReference>